<dbReference type="Pfam" id="PF00005">
    <property type="entry name" value="ABC_tran"/>
    <property type="match status" value="1"/>
</dbReference>
<dbReference type="Gene3D" id="3.40.50.300">
    <property type="entry name" value="P-loop containing nucleotide triphosphate hydrolases"/>
    <property type="match status" value="1"/>
</dbReference>
<reference evidence="12" key="1">
    <citation type="submission" date="2017-09" db="EMBL/GenBank/DDBJ databases">
        <title>Depth-based differentiation of microbial function through sediment-hosted aquifers and enrichment of novel symbionts in the deep terrestrial subsurface.</title>
        <authorList>
            <person name="Probst A.J."/>
            <person name="Ladd B."/>
            <person name="Jarett J.K."/>
            <person name="Geller-Mcgrath D.E."/>
            <person name="Sieber C.M.K."/>
            <person name="Emerson J.B."/>
            <person name="Anantharaman K."/>
            <person name="Thomas B.C."/>
            <person name="Malmstrom R."/>
            <person name="Stieglmeier M."/>
            <person name="Klingl A."/>
            <person name="Woyke T."/>
            <person name="Ryan C.M."/>
            <person name="Banfield J.F."/>
        </authorList>
    </citation>
    <scope>NUCLEOTIDE SEQUENCE [LARGE SCALE GENOMIC DNA]</scope>
</reference>
<comment type="similarity">
    <text evidence="1 9">Belongs to the ABC transporter superfamily.</text>
</comment>
<organism evidence="11 12">
    <name type="scientific">Candidatus Shapirobacteria bacterium CG08_land_8_20_14_0_20_39_18</name>
    <dbReference type="NCBI Taxonomy" id="1974883"/>
    <lineage>
        <taxon>Bacteria</taxon>
        <taxon>Candidatus Shapironibacteriota</taxon>
    </lineage>
</organism>
<dbReference type="InterPro" id="IPR003439">
    <property type="entry name" value="ABC_transporter-like_ATP-bd"/>
</dbReference>
<dbReference type="NCBIfam" id="TIGR02673">
    <property type="entry name" value="FtsE"/>
    <property type="match status" value="1"/>
</dbReference>
<keyword evidence="5 9" id="KW-0547">Nucleotide-binding</keyword>
<keyword evidence="3 9" id="KW-1003">Cell membrane</keyword>
<keyword evidence="4 9" id="KW-0132">Cell division</keyword>
<dbReference type="InterPro" id="IPR015854">
    <property type="entry name" value="ABC_transpr_LolD-like"/>
</dbReference>
<comment type="caution">
    <text evidence="11">The sequence shown here is derived from an EMBL/GenBank/DDBJ whole genome shotgun (WGS) entry which is preliminary data.</text>
</comment>
<dbReference type="PROSITE" id="PS50893">
    <property type="entry name" value="ABC_TRANSPORTER_2"/>
    <property type="match status" value="1"/>
</dbReference>
<sequence length="217" mass="23795">MIKFEKVTKKFGEITALEEVSFAVAPGDFVFLTGPSGAGKSTIIKLILHEYLPTSGTIQVDGINVEKMKSKEIMDLRRKVGVVFQDFKLLTDRTLLENVILPLEVFGNNSKTIGDKVKEVLELVGLSDRGSLFPAQLAGGELQRVCIARAMIGNPKILLADEPTGNLDMGTAWQIIKTLKKINKLGTTVLMATHNVEIVKSLKERVIALDKGKYEPS</sequence>
<dbReference type="InterPro" id="IPR017871">
    <property type="entry name" value="ABC_transporter-like_CS"/>
</dbReference>
<dbReference type="GO" id="GO:0022857">
    <property type="term" value="F:transmembrane transporter activity"/>
    <property type="evidence" value="ECO:0007669"/>
    <property type="project" value="TreeGrafter"/>
</dbReference>
<dbReference type="InterPro" id="IPR005286">
    <property type="entry name" value="Cell_div_FtsE"/>
</dbReference>
<keyword evidence="8 9" id="KW-0131">Cell cycle</keyword>
<comment type="function">
    <text evidence="9">Part of the ABC transporter FtsEX involved in cellular division.</text>
</comment>
<proteinExistence type="inferred from homology"/>
<feature type="domain" description="ABC transporter" evidence="10">
    <location>
        <begin position="2"/>
        <end position="217"/>
    </location>
</feature>
<evidence type="ECO:0000256" key="2">
    <source>
        <dbReference type="ARBA" id="ARBA00020019"/>
    </source>
</evidence>
<evidence type="ECO:0000313" key="11">
    <source>
        <dbReference type="EMBL" id="PIU03769.1"/>
    </source>
</evidence>
<evidence type="ECO:0000259" key="10">
    <source>
        <dbReference type="PROSITE" id="PS50893"/>
    </source>
</evidence>
<comment type="subcellular location">
    <subcellularLocation>
        <location evidence="9">Cell membrane</location>
        <topology evidence="9">Peripheral membrane protein</topology>
        <orientation evidence="9">Cytoplasmic side</orientation>
    </subcellularLocation>
</comment>
<evidence type="ECO:0000256" key="1">
    <source>
        <dbReference type="ARBA" id="ARBA00005417"/>
    </source>
</evidence>
<keyword evidence="6 9" id="KW-0067">ATP-binding</keyword>
<keyword evidence="7 9" id="KW-0472">Membrane</keyword>
<dbReference type="PROSITE" id="PS00211">
    <property type="entry name" value="ABC_TRANSPORTER_1"/>
    <property type="match status" value="1"/>
</dbReference>
<name>A0A2M6XDP7_9BACT</name>
<dbReference type="SUPFAM" id="SSF52540">
    <property type="entry name" value="P-loop containing nucleoside triphosphate hydrolases"/>
    <property type="match status" value="1"/>
</dbReference>
<dbReference type="InterPro" id="IPR003593">
    <property type="entry name" value="AAA+_ATPase"/>
</dbReference>
<evidence type="ECO:0000256" key="9">
    <source>
        <dbReference type="RuleBase" id="RU365094"/>
    </source>
</evidence>
<evidence type="ECO:0000313" key="12">
    <source>
        <dbReference type="Proteomes" id="UP000228996"/>
    </source>
</evidence>
<dbReference type="InterPro" id="IPR027417">
    <property type="entry name" value="P-loop_NTPase"/>
</dbReference>
<evidence type="ECO:0000256" key="8">
    <source>
        <dbReference type="ARBA" id="ARBA00023306"/>
    </source>
</evidence>
<dbReference type="GO" id="GO:0005886">
    <property type="term" value="C:plasma membrane"/>
    <property type="evidence" value="ECO:0007669"/>
    <property type="project" value="UniProtKB-SubCell"/>
</dbReference>
<evidence type="ECO:0000256" key="4">
    <source>
        <dbReference type="ARBA" id="ARBA00022618"/>
    </source>
</evidence>
<dbReference type="AlphaFoldDB" id="A0A2M6XDP7"/>
<dbReference type="PANTHER" id="PTHR24220:SF470">
    <property type="entry name" value="CELL DIVISION ATP-BINDING PROTEIN FTSE"/>
    <property type="match status" value="1"/>
</dbReference>
<dbReference type="GO" id="GO:0051301">
    <property type="term" value="P:cell division"/>
    <property type="evidence" value="ECO:0007669"/>
    <property type="project" value="UniProtKB-UniRule"/>
</dbReference>
<gene>
    <name evidence="9 11" type="primary">ftsE</name>
    <name evidence="11" type="ORF">COT44_01275</name>
</gene>
<dbReference type="Proteomes" id="UP000228996">
    <property type="component" value="Unassembled WGS sequence"/>
</dbReference>
<dbReference type="GO" id="GO:0016887">
    <property type="term" value="F:ATP hydrolysis activity"/>
    <property type="evidence" value="ECO:0007669"/>
    <property type="project" value="InterPro"/>
</dbReference>
<evidence type="ECO:0000256" key="3">
    <source>
        <dbReference type="ARBA" id="ARBA00022475"/>
    </source>
</evidence>
<dbReference type="SMART" id="SM00382">
    <property type="entry name" value="AAA"/>
    <property type="match status" value="1"/>
</dbReference>
<evidence type="ECO:0000256" key="5">
    <source>
        <dbReference type="ARBA" id="ARBA00022741"/>
    </source>
</evidence>
<dbReference type="FunFam" id="3.40.50.300:FF:000056">
    <property type="entry name" value="Cell division ATP-binding protein FtsE"/>
    <property type="match status" value="1"/>
</dbReference>
<evidence type="ECO:0000256" key="6">
    <source>
        <dbReference type="ARBA" id="ARBA00022840"/>
    </source>
</evidence>
<dbReference type="GO" id="GO:0005524">
    <property type="term" value="F:ATP binding"/>
    <property type="evidence" value="ECO:0007669"/>
    <property type="project" value="UniProtKB-UniRule"/>
</dbReference>
<dbReference type="EMBL" id="PEYO01000006">
    <property type="protein sequence ID" value="PIU03769.1"/>
    <property type="molecule type" value="Genomic_DNA"/>
</dbReference>
<protein>
    <recommendedName>
        <fullName evidence="2 9">Cell division ATP-binding protein FtsE</fullName>
    </recommendedName>
</protein>
<evidence type="ECO:0000256" key="7">
    <source>
        <dbReference type="ARBA" id="ARBA00023136"/>
    </source>
</evidence>
<comment type="subunit">
    <text evidence="9">Homodimer. Forms a membrane-associated complex with FtsX.</text>
</comment>
<dbReference type="PANTHER" id="PTHR24220">
    <property type="entry name" value="IMPORT ATP-BINDING PROTEIN"/>
    <property type="match status" value="1"/>
</dbReference>
<accession>A0A2M6XDP7</accession>